<reference evidence="2" key="1">
    <citation type="submission" date="2012-05" db="EMBL/GenBank/DDBJ databases">
        <authorList>
            <person name="Krishnakumar V."/>
            <person name="Cheung F."/>
            <person name="Xiao Y."/>
            <person name="Chan A."/>
            <person name="Moskal W.A."/>
            <person name="Town C.D."/>
        </authorList>
    </citation>
    <scope>NUCLEOTIDE SEQUENCE</scope>
</reference>
<dbReference type="EMBL" id="BT137153">
    <property type="protein sequence ID" value="AFK36948.1"/>
    <property type="molecule type" value="mRNA"/>
</dbReference>
<evidence type="ECO:0000313" key="2">
    <source>
        <dbReference type="EMBL" id="AFK36948.1"/>
    </source>
</evidence>
<evidence type="ECO:0000256" key="1">
    <source>
        <dbReference type="SAM" id="Phobius"/>
    </source>
</evidence>
<organism evidence="2">
    <name type="scientific">Lotus japonicus</name>
    <name type="common">Lotus corniculatus var. japonicus</name>
    <dbReference type="NCBI Taxonomy" id="34305"/>
    <lineage>
        <taxon>Eukaryota</taxon>
        <taxon>Viridiplantae</taxon>
        <taxon>Streptophyta</taxon>
        <taxon>Embryophyta</taxon>
        <taxon>Tracheophyta</taxon>
        <taxon>Spermatophyta</taxon>
        <taxon>Magnoliopsida</taxon>
        <taxon>eudicotyledons</taxon>
        <taxon>Gunneridae</taxon>
        <taxon>Pentapetalae</taxon>
        <taxon>rosids</taxon>
        <taxon>fabids</taxon>
        <taxon>Fabales</taxon>
        <taxon>Fabaceae</taxon>
        <taxon>Papilionoideae</taxon>
        <taxon>50 kb inversion clade</taxon>
        <taxon>NPAAA clade</taxon>
        <taxon>Hologalegina</taxon>
        <taxon>robinioid clade</taxon>
        <taxon>Loteae</taxon>
        <taxon>Lotus</taxon>
    </lineage>
</organism>
<keyword evidence="1" id="KW-0812">Transmembrane</keyword>
<accession>I3S9K6</accession>
<feature type="transmembrane region" description="Helical" evidence="1">
    <location>
        <begin position="12"/>
        <end position="37"/>
    </location>
</feature>
<keyword evidence="1" id="KW-1133">Transmembrane helix</keyword>
<protein>
    <submittedName>
        <fullName evidence="2">Uncharacterized protein</fullName>
    </submittedName>
</protein>
<dbReference type="AlphaFoldDB" id="I3S9K6"/>
<keyword evidence="1" id="KW-0472">Membrane</keyword>
<proteinExistence type="evidence at transcript level"/>
<name>I3S9K6_LOTJA</name>
<sequence length="68" mass="8277">MHINLENYLWRLFIILFLFFSLFLCGFFFLSFFLVLFTHVCDDRQWLLLQKFCRCCNVLEVAIDASEL</sequence>